<evidence type="ECO:0000313" key="3">
    <source>
        <dbReference type="Proteomes" id="UP001315967"/>
    </source>
</evidence>
<dbReference type="Pfam" id="PF08765">
    <property type="entry name" value="Mor"/>
    <property type="match status" value="1"/>
</dbReference>
<dbReference type="EMBL" id="CP102453">
    <property type="protein sequence ID" value="UUX33262.1"/>
    <property type="molecule type" value="Genomic_DNA"/>
</dbReference>
<dbReference type="Proteomes" id="UP001315967">
    <property type="component" value="Chromosome"/>
</dbReference>
<evidence type="ECO:0000259" key="1">
    <source>
        <dbReference type="Pfam" id="PF08765"/>
    </source>
</evidence>
<dbReference type="InterPro" id="IPR009057">
    <property type="entry name" value="Homeodomain-like_sf"/>
</dbReference>
<dbReference type="InterPro" id="IPR014875">
    <property type="entry name" value="Mor_transcription_activator"/>
</dbReference>
<gene>
    <name evidence="2" type="ORF">NRE15_10145</name>
</gene>
<proteinExistence type="predicted"/>
<organism evidence="2 3">
    <name type="scientific">Fundicoccus culcitae</name>
    <dbReference type="NCBI Taxonomy" id="2969821"/>
    <lineage>
        <taxon>Bacteria</taxon>
        <taxon>Bacillati</taxon>
        <taxon>Bacillota</taxon>
        <taxon>Bacilli</taxon>
        <taxon>Lactobacillales</taxon>
        <taxon>Aerococcaceae</taxon>
        <taxon>Fundicoccus</taxon>
    </lineage>
</organism>
<evidence type="ECO:0000313" key="2">
    <source>
        <dbReference type="EMBL" id="UUX33262.1"/>
    </source>
</evidence>
<feature type="domain" description="Mor transcription activator" evidence="1">
    <location>
        <begin position="14"/>
        <end position="91"/>
    </location>
</feature>
<sequence>MSFNDTNPDDWQVIYEDLSSIIGKENTLKIFEVYKGMYINFPMRILSKEGLENIISKEYDGSNSNKLASKYGYSVRHINRIVSDLKKRKGRNNLNL</sequence>
<dbReference type="Gene3D" id="1.10.10.60">
    <property type="entry name" value="Homeodomain-like"/>
    <property type="match status" value="1"/>
</dbReference>
<dbReference type="SUPFAM" id="SSF46689">
    <property type="entry name" value="Homeodomain-like"/>
    <property type="match status" value="1"/>
</dbReference>
<dbReference type="RefSeq" id="WP_313792764.1">
    <property type="nucleotide sequence ID" value="NZ_CP102453.1"/>
</dbReference>
<protein>
    <recommendedName>
        <fullName evidence="1">Mor transcription activator domain-containing protein</fullName>
    </recommendedName>
</protein>
<accession>A0ABY5P3G6</accession>
<keyword evidence="3" id="KW-1185">Reference proteome</keyword>
<reference evidence="2 3" key="1">
    <citation type="submission" date="2022-08" db="EMBL/GenBank/DDBJ databases">
        <title>Aerococcaceae sp. nov isolated from spoiled eye mask.</title>
        <authorList>
            <person name="Zhou G."/>
            <person name="Xie X.-B."/>
            <person name="Shi Q.-S."/>
            <person name="Wang Y.-S."/>
            <person name="Wen X."/>
            <person name="Peng H."/>
            <person name="Yang X.-J."/>
            <person name="Tao H.-B."/>
            <person name="Huang X.-M."/>
        </authorList>
    </citation>
    <scope>NUCLEOTIDE SEQUENCE [LARGE SCALE GENOMIC DNA]</scope>
    <source>
        <strain evidence="3">DM20194951</strain>
    </source>
</reference>
<name>A0ABY5P3G6_9LACT</name>